<keyword evidence="1" id="KW-0732">Signal</keyword>
<evidence type="ECO:0000313" key="2">
    <source>
        <dbReference type="EMBL" id="MFD2237058.1"/>
    </source>
</evidence>
<evidence type="ECO:0000256" key="1">
    <source>
        <dbReference type="SAM" id="SignalP"/>
    </source>
</evidence>
<comment type="caution">
    <text evidence="2">The sequence shown here is derived from an EMBL/GenBank/DDBJ whole genome shotgun (WGS) entry which is preliminary data.</text>
</comment>
<dbReference type="Proteomes" id="UP001597371">
    <property type="component" value="Unassembled WGS sequence"/>
</dbReference>
<feature type="signal peptide" evidence="1">
    <location>
        <begin position="1"/>
        <end position="18"/>
    </location>
</feature>
<reference evidence="3" key="1">
    <citation type="journal article" date="2019" name="Int. J. Syst. Evol. Microbiol.">
        <title>The Global Catalogue of Microorganisms (GCM) 10K type strain sequencing project: providing services to taxonomists for standard genome sequencing and annotation.</title>
        <authorList>
            <consortium name="The Broad Institute Genomics Platform"/>
            <consortium name="The Broad Institute Genome Sequencing Center for Infectious Disease"/>
            <person name="Wu L."/>
            <person name="Ma J."/>
        </authorList>
    </citation>
    <scope>NUCLEOTIDE SEQUENCE [LARGE SCALE GENOMIC DNA]</scope>
    <source>
        <strain evidence="3">ZS-35-S2</strain>
    </source>
</reference>
<accession>A0ABW5CMT0</accession>
<dbReference type="PROSITE" id="PS51257">
    <property type="entry name" value="PROKAR_LIPOPROTEIN"/>
    <property type="match status" value="1"/>
</dbReference>
<organism evidence="2 3">
    <name type="scientific">Aureimonas populi</name>
    <dbReference type="NCBI Taxonomy" id="1701758"/>
    <lineage>
        <taxon>Bacteria</taxon>
        <taxon>Pseudomonadati</taxon>
        <taxon>Pseudomonadota</taxon>
        <taxon>Alphaproteobacteria</taxon>
        <taxon>Hyphomicrobiales</taxon>
        <taxon>Aurantimonadaceae</taxon>
        <taxon>Aureimonas</taxon>
    </lineage>
</organism>
<feature type="chain" id="PRO_5046873409" description="Surface antigen domain-containing protein" evidence="1">
    <location>
        <begin position="19"/>
        <end position="132"/>
    </location>
</feature>
<keyword evidence="3" id="KW-1185">Reference proteome</keyword>
<evidence type="ECO:0000313" key="3">
    <source>
        <dbReference type="Proteomes" id="UP001597371"/>
    </source>
</evidence>
<sequence length="132" mass="13749">MRTPSTLLFLCLATAALGGCLSGGPGRSLAPASTSVAALQGGLIGQSTALSLPADAQRKALEAEYQALQFGRVGMPVTWEEDGLRGEVVPTQLYRVGSQDCRGYTHTVQRNGASVRQVGTACRSGELWTPVA</sequence>
<dbReference type="RefSeq" id="WP_209736802.1">
    <property type="nucleotide sequence ID" value="NZ_CP072611.1"/>
</dbReference>
<dbReference type="EMBL" id="JBHUIJ010000006">
    <property type="protein sequence ID" value="MFD2237058.1"/>
    <property type="molecule type" value="Genomic_DNA"/>
</dbReference>
<evidence type="ECO:0008006" key="4">
    <source>
        <dbReference type="Google" id="ProtNLM"/>
    </source>
</evidence>
<name>A0ABW5CMT0_9HYPH</name>
<gene>
    <name evidence="2" type="ORF">ACFSKQ_06195</name>
</gene>
<protein>
    <recommendedName>
        <fullName evidence="4">Surface antigen domain-containing protein</fullName>
    </recommendedName>
</protein>
<proteinExistence type="predicted"/>